<dbReference type="STRING" id="669874.A0A1E4TUP6"/>
<dbReference type="GO" id="GO:0004045">
    <property type="term" value="F:peptidyl-tRNA hydrolase activity"/>
    <property type="evidence" value="ECO:0007669"/>
    <property type="project" value="UniProtKB-EC"/>
</dbReference>
<protein>
    <recommendedName>
        <fullName evidence="1">peptidyl-tRNA hydrolase</fullName>
        <ecNumber evidence="1">3.1.1.29</ecNumber>
    </recommendedName>
</protein>
<gene>
    <name evidence="6" type="ORF">PACTADRAFT_19449</name>
</gene>
<dbReference type="Proteomes" id="UP000094236">
    <property type="component" value="Unassembled WGS sequence"/>
</dbReference>
<accession>A0A1E4TUP6</accession>
<dbReference type="PANTHER" id="PTHR17224:SF1">
    <property type="entry name" value="PEPTIDYL-TRNA HYDROLASE"/>
    <property type="match status" value="1"/>
</dbReference>
<keyword evidence="7" id="KW-1185">Reference proteome</keyword>
<dbReference type="GO" id="GO:0000049">
    <property type="term" value="F:tRNA binding"/>
    <property type="evidence" value="ECO:0007669"/>
    <property type="project" value="UniProtKB-KW"/>
</dbReference>
<dbReference type="AlphaFoldDB" id="A0A1E4TUP6"/>
<comment type="similarity">
    <text evidence="5">Belongs to the PTH family.</text>
</comment>
<dbReference type="SUPFAM" id="SSF53178">
    <property type="entry name" value="Peptidyl-tRNA hydrolase-like"/>
    <property type="match status" value="1"/>
</dbReference>
<dbReference type="EC" id="3.1.1.29" evidence="1"/>
<keyword evidence="3" id="KW-0378">Hydrolase</keyword>
<dbReference type="InterPro" id="IPR036416">
    <property type="entry name" value="Pept_tRNA_hydro_sf"/>
</dbReference>
<keyword evidence="2" id="KW-0820">tRNA-binding</keyword>
<dbReference type="Pfam" id="PF01195">
    <property type="entry name" value="Pept_tRNA_hydro"/>
    <property type="match status" value="1"/>
</dbReference>
<dbReference type="OrthoDB" id="1711136at2759"/>
<evidence type="ECO:0000256" key="1">
    <source>
        <dbReference type="ARBA" id="ARBA00013260"/>
    </source>
</evidence>
<dbReference type="PROSITE" id="PS01196">
    <property type="entry name" value="PEPT_TRNA_HYDROL_2"/>
    <property type="match status" value="1"/>
</dbReference>
<organism evidence="6 7">
    <name type="scientific">Pachysolen tannophilus NRRL Y-2460</name>
    <dbReference type="NCBI Taxonomy" id="669874"/>
    <lineage>
        <taxon>Eukaryota</taxon>
        <taxon>Fungi</taxon>
        <taxon>Dikarya</taxon>
        <taxon>Ascomycota</taxon>
        <taxon>Saccharomycotina</taxon>
        <taxon>Pichiomycetes</taxon>
        <taxon>Pachysolenaceae</taxon>
        <taxon>Pachysolen</taxon>
    </lineage>
</organism>
<dbReference type="PANTHER" id="PTHR17224">
    <property type="entry name" value="PEPTIDYL-TRNA HYDROLASE"/>
    <property type="match status" value="1"/>
</dbReference>
<evidence type="ECO:0000313" key="7">
    <source>
        <dbReference type="Proteomes" id="UP000094236"/>
    </source>
</evidence>
<dbReference type="InterPro" id="IPR018171">
    <property type="entry name" value="Pept_tRNA_hydro_CS"/>
</dbReference>
<evidence type="ECO:0000256" key="3">
    <source>
        <dbReference type="ARBA" id="ARBA00022801"/>
    </source>
</evidence>
<evidence type="ECO:0000313" key="6">
    <source>
        <dbReference type="EMBL" id="ODV95470.1"/>
    </source>
</evidence>
<feature type="non-terminal residue" evidence="6">
    <location>
        <position position="202"/>
    </location>
</feature>
<proteinExistence type="inferred from homology"/>
<dbReference type="InterPro" id="IPR001328">
    <property type="entry name" value="Pept_tRNA_hydro"/>
</dbReference>
<reference evidence="7" key="1">
    <citation type="submission" date="2016-05" db="EMBL/GenBank/DDBJ databases">
        <title>Comparative genomics of biotechnologically important yeasts.</title>
        <authorList>
            <consortium name="DOE Joint Genome Institute"/>
            <person name="Riley R."/>
            <person name="Haridas S."/>
            <person name="Wolfe K.H."/>
            <person name="Lopes M.R."/>
            <person name="Hittinger C.T."/>
            <person name="Goker M."/>
            <person name="Salamov A."/>
            <person name="Wisecaver J."/>
            <person name="Long T.M."/>
            <person name="Aerts A.L."/>
            <person name="Barry K."/>
            <person name="Choi C."/>
            <person name="Clum A."/>
            <person name="Coughlan A.Y."/>
            <person name="Deshpande S."/>
            <person name="Douglass A.P."/>
            <person name="Hanson S.J."/>
            <person name="Klenk H.-P."/>
            <person name="Labutti K."/>
            <person name="Lapidus A."/>
            <person name="Lindquist E."/>
            <person name="Lipzen A."/>
            <person name="Meier-Kolthoff J.P."/>
            <person name="Ohm R.A."/>
            <person name="Otillar R.P."/>
            <person name="Pangilinan J."/>
            <person name="Peng Y."/>
            <person name="Rokas A."/>
            <person name="Rosa C.A."/>
            <person name="Scheuner C."/>
            <person name="Sibirny A.A."/>
            <person name="Slot J.C."/>
            <person name="Stielow J.B."/>
            <person name="Sun H."/>
            <person name="Kurtzman C.P."/>
            <person name="Blackwell M."/>
            <person name="Grigoriev I.V."/>
            <person name="Jeffries T.W."/>
        </authorList>
    </citation>
    <scope>NUCLEOTIDE SEQUENCE [LARGE SCALE GENOMIC DNA]</scope>
    <source>
        <strain evidence="7">NRRL Y-2460</strain>
    </source>
</reference>
<dbReference type="NCBIfam" id="TIGR00447">
    <property type="entry name" value="pth"/>
    <property type="match status" value="1"/>
</dbReference>
<sequence>DKQPFLLICSIGNPEQHYKGTRHSVGHLILKEIINRQNFNQILKIGNKNYYSNENRPNLLFYESTSLMNISGKNVKDAFYNILNNSKFINYNPILIVLHDELDLKLGKIKVKKQMSSHRGHNGLKSINNNIGGGFNSISIGIDRPQSRNSNEVANYVLSKIPNNELKILTDEVVPKVETIIEEMLNGKYIYEVNETNTRKHK</sequence>
<keyword evidence="4" id="KW-0694">RNA-binding</keyword>
<name>A0A1E4TUP6_PACTA</name>
<dbReference type="Gene3D" id="3.40.50.1470">
    <property type="entry name" value="Peptidyl-tRNA hydrolase"/>
    <property type="match status" value="1"/>
</dbReference>
<dbReference type="EMBL" id="KV454014">
    <property type="protein sequence ID" value="ODV95470.1"/>
    <property type="molecule type" value="Genomic_DNA"/>
</dbReference>
<feature type="non-terminal residue" evidence="6">
    <location>
        <position position="1"/>
    </location>
</feature>
<evidence type="ECO:0000256" key="5">
    <source>
        <dbReference type="ARBA" id="ARBA00038063"/>
    </source>
</evidence>
<evidence type="ECO:0000256" key="2">
    <source>
        <dbReference type="ARBA" id="ARBA00022555"/>
    </source>
</evidence>
<evidence type="ECO:0000256" key="4">
    <source>
        <dbReference type="ARBA" id="ARBA00022884"/>
    </source>
</evidence>